<dbReference type="PRINTS" id="PR00899">
    <property type="entry name" value="GPCRSTE3"/>
</dbReference>
<comment type="similarity">
    <text evidence="2">Belongs to the G-protein coupled receptor 4 family.</text>
</comment>
<keyword evidence="7 10" id="KW-0472">Membrane</keyword>
<keyword evidence="3" id="KW-0589">Pheromone response</keyword>
<evidence type="ECO:0000256" key="3">
    <source>
        <dbReference type="ARBA" id="ARBA00022507"/>
    </source>
</evidence>
<dbReference type="OrthoDB" id="2874149at2759"/>
<proteinExistence type="inferred from homology"/>
<evidence type="ECO:0000256" key="1">
    <source>
        <dbReference type="ARBA" id="ARBA00004141"/>
    </source>
</evidence>
<dbReference type="Proteomes" id="UP000053477">
    <property type="component" value="Unassembled WGS sequence"/>
</dbReference>
<keyword evidence="4 10" id="KW-0812">Transmembrane</keyword>
<evidence type="ECO:0000256" key="9">
    <source>
        <dbReference type="ARBA" id="ARBA00023224"/>
    </source>
</evidence>
<feature type="transmembrane region" description="Helical" evidence="10">
    <location>
        <begin position="319"/>
        <end position="338"/>
    </location>
</feature>
<dbReference type="GO" id="GO:0005886">
    <property type="term" value="C:plasma membrane"/>
    <property type="evidence" value="ECO:0007669"/>
    <property type="project" value="TreeGrafter"/>
</dbReference>
<dbReference type="EMBL" id="KQ086055">
    <property type="protein sequence ID" value="KLO09459.1"/>
    <property type="molecule type" value="Genomic_DNA"/>
</dbReference>
<keyword evidence="8" id="KW-0675">Receptor</keyword>
<keyword evidence="9" id="KW-0807">Transducer</keyword>
<keyword evidence="12" id="KW-1185">Reference proteome</keyword>
<accession>A0A0H2RCE9</accession>
<dbReference type="InParanoid" id="A0A0H2RCE9"/>
<evidence type="ECO:0000313" key="11">
    <source>
        <dbReference type="EMBL" id="KLO09459.1"/>
    </source>
</evidence>
<dbReference type="PANTHER" id="PTHR28097">
    <property type="entry name" value="PHEROMONE A FACTOR RECEPTOR"/>
    <property type="match status" value="1"/>
</dbReference>
<evidence type="ECO:0000256" key="6">
    <source>
        <dbReference type="ARBA" id="ARBA00023040"/>
    </source>
</evidence>
<dbReference type="PANTHER" id="PTHR28097:SF1">
    <property type="entry name" value="PHEROMONE A FACTOR RECEPTOR"/>
    <property type="match status" value="1"/>
</dbReference>
<evidence type="ECO:0000256" key="4">
    <source>
        <dbReference type="ARBA" id="ARBA00022692"/>
    </source>
</evidence>
<evidence type="ECO:0000256" key="8">
    <source>
        <dbReference type="ARBA" id="ARBA00023170"/>
    </source>
</evidence>
<evidence type="ECO:0000313" key="12">
    <source>
        <dbReference type="Proteomes" id="UP000053477"/>
    </source>
</evidence>
<comment type="subcellular location">
    <subcellularLocation>
        <location evidence="1">Membrane</location>
        <topology evidence="1">Multi-pass membrane protein</topology>
    </subcellularLocation>
</comment>
<dbReference type="InterPro" id="IPR001499">
    <property type="entry name" value="GPCR_STE3"/>
</dbReference>
<evidence type="ECO:0000256" key="5">
    <source>
        <dbReference type="ARBA" id="ARBA00022989"/>
    </source>
</evidence>
<feature type="transmembrane region" description="Helical" evidence="10">
    <location>
        <begin position="186"/>
        <end position="209"/>
    </location>
</feature>
<dbReference type="Pfam" id="PF02076">
    <property type="entry name" value="STE3"/>
    <property type="match status" value="1"/>
</dbReference>
<evidence type="ECO:0000256" key="10">
    <source>
        <dbReference type="SAM" id="Phobius"/>
    </source>
</evidence>
<keyword evidence="5 10" id="KW-1133">Transmembrane helix</keyword>
<name>A0A0H2RCE9_9AGAM</name>
<dbReference type="GO" id="GO:0004932">
    <property type="term" value="F:mating-type factor pheromone receptor activity"/>
    <property type="evidence" value="ECO:0007669"/>
    <property type="project" value="InterPro"/>
</dbReference>
<feature type="transmembrane region" description="Helical" evidence="10">
    <location>
        <begin position="241"/>
        <end position="263"/>
    </location>
</feature>
<keyword evidence="6" id="KW-0297">G-protein coupled receptor</keyword>
<evidence type="ECO:0000256" key="2">
    <source>
        <dbReference type="ARBA" id="ARBA00011085"/>
    </source>
</evidence>
<dbReference type="FunCoup" id="A0A0H2RCE9">
    <property type="interactions" value="87"/>
</dbReference>
<gene>
    <name evidence="11" type="ORF">SCHPADRAFT_893101</name>
</gene>
<sequence length="385" mass="43797">MSVHDSSCLDCAFYSAFDATPRPPHKDTRPLLDITCLSESKTGNFMGVILALLPLVSQIRKLSLAVWGYAIWIAVYCFQLFVNSIIWYKNVDITIPVWCDIVTKLQTGAGIGTRICALVICAKLYKVTRLRGSFEFSKEEKRKVVIYELLLIVAFPVLIMALSVISQPFRFEIIEEEGCTTSVYSYVGYAIHYGPSLISSLACVILAPLTTRTFLRHRKEMKGFFSTSQEMTYNRYNRLMVIAYFDVLFNLPVLMVSLVTSILEGNKSPLNFPFKSWKNVHEGEGGNAPGLSLSSILQVPANTWGMDTWGVFVVKWDEWLYVVHAIMFFCVFGTTPEMRRYYRNLFRFVPNRCGTRRVSDTDTLSDVQFISNPDQRMESIPASLK</sequence>
<protein>
    <submittedName>
        <fullName evidence="11">STE3-domain-containing protein</fullName>
    </submittedName>
</protein>
<dbReference type="GO" id="GO:0000750">
    <property type="term" value="P:pheromone-dependent signal transduction involved in conjugation with cellular fusion"/>
    <property type="evidence" value="ECO:0007669"/>
    <property type="project" value="TreeGrafter"/>
</dbReference>
<reference evidence="11 12" key="1">
    <citation type="submission" date="2015-04" db="EMBL/GenBank/DDBJ databases">
        <title>Complete genome sequence of Schizopora paradoxa KUC8140, a cosmopolitan wood degrader in East Asia.</title>
        <authorList>
            <consortium name="DOE Joint Genome Institute"/>
            <person name="Min B."/>
            <person name="Park H."/>
            <person name="Jang Y."/>
            <person name="Kim J.-J."/>
            <person name="Kim K.H."/>
            <person name="Pangilinan J."/>
            <person name="Lipzen A."/>
            <person name="Riley R."/>
            <person name="Grigoriev I.V."/>
            <person name="Spatafora J.W."/>
            <person name="Choi I.-G."/>
        </authorList>
    </citation>
    <scope>NUCLEOTIDE SEQUENCE [LARGE SCALE GENOMIC DNA]</scope>
    <source>
        <strain evidence="11 12">KUC8140</strain>
    </source>
</reference>
<feature type="transmembrane region" description="Helical" evidence="10">
    <location>
        <begin position="66"/>
        <end position="88"/>
    </location>
</feature>
<evidence type="ECO:0000256" key="7">
    <source>
        <dbReference type="ARBA" id="ARBA00023136"/>
    </source>
</evidence>
<organism evidence="11 12">
    <name type="scientific">Schizopora paradoxa</name>
    <dbReference type="NCBI Taxonomy" id="27342"/>
    <lineage>
        <taxon>Eukaryota</taxon>
        <taxon>Fungi</taxon>
        <taxon>Dikarya</taxon>
        <taxon>Basidiomycota</taxon>
        <taxon>Agaricomycotina</taxon>
        <taxon>Agaricomycetes</taxon>
        <taxon>Hymenochaetales</taxon>
        <taxon>Schizoporaceae</taxon>
        <taxon>Schizopora</taxon>
    </lineage>
</organism>
<feature type="transmembrane region" description="Helical" evidence="10">
    <location>
        <begin position="145"/>
        <end position="166"/>
    </location>
</feature>
<dbReference type="AlphaFoldDB" id="A0A0H2RCE9"/>